<dbReference type="PROSITE" id="PS50887">
    <property type="entry name" value="GGDEF"/>
    <property type="match status" value="1"/>
</dbReference>
<protein>
    <recommendedName>
        <fullName evidence="7">PAS domain S-box-containing protein/diguanylate cyclase (GGDEF)-like protein</fullName>
    </recommendedName>
</protein>
<keyword evidence="1" id="KW-0812">Transmembrane</keyword>
<dbReference type="InterPro" id="IPR043128">
    <property type="entry name" value="Rev_trsase/Diguanyl_cyclase"/>
</dbReference>
<feature type="domain" description="EAL" evidence="3">
    <location>
        <begin position="609"/>
        <end position="859"/>
    </location>
</feature>
<dbReference type="InterPro" id="IPR000014">
    <property type="entry name" value="PAS"/>
</dbReference>
<dbReference type="CDD" id="cd00130">
    <property type="entry name" value="PAS"/>
    <property type="match status" value="1"/>
</dbReference>
<evidence type="ECO:0000256" key="1">
    <source>
        <dbReference type="SAM" id="Phobius"/>
    </source>
</evidence>
<dbReference type="RefSeq" id="WP_244874667.1">
    <property type="nucleotide sequence ID" value="NZ_AP024329.1"/>
</dbReference>
<dbReference type="SUPFAM" id="SSF141868">
    <property type="entry name" value="EAL domain-like"/>
    <property type="match status" value="1"/>
</dbReference>
<evidence type="ECO:0008006" key="7">
    <source>
        <dbReference type="Google" id="ProtNLM"/>
    </source>
</evidence>
<dbReference type="SMART" id="SM00267">
    <property type="entry name" value="GGDEF"/>
    <property type="match status" value="1"/>
</dbReference>
<accession>A0ABM7N366</accession>
<keyword evidence="1" id="KW-1133">Transmembrane helix</keyword>
<dbReference type="Pfam" id="PF05228">
    <property type="entry name" value="CHASE4"/>
    <property type="match status" value="1"/>
</dbReference>
<organism evidence="5 6">
    <name type="scientific">Erwinia rhapontici</name>
    <name type="common">Pectobacterium rhapontici</name>
    <dbReference type="NCBI Taxonomy" id="55212"/>
    <lineage>
        <taxon>Bacteria</taxon>
        <taxon>Pseudomonadati</taxon>
        <taxon>Pseudomonadota</taxon>
        <taxon>Gammaproteobacteria</taxon>
        <taxon>Enterobacterales</taxon>
        <taxon>Erwiniaceae</taxon>
        <taxon>Erwinia</taxon>
    </lineage>
</organism>
<evidence type="ECO:0000259" key="4">
    <source>
        <dbReference type="PROSITE" id="PS50887"/>
    </source>
</evidence>
<feature type="domain" description="PAS" evidence="2">
    <location>
        <begin position="312"/>
        <end position="357"/>
    </location>
</feature>
<dbReference type="SUPFAM" id="SSF55073">
    <property type="entry name" value="Nucleotide cyclase"/>
    <property type="match status" value="1"/>
</dbReference>
<dbReference type="CDD" id="cd01949">
    <property type="entry name" value="GGDEF"/>
    <property type="match status" value="1"/>
</dbReference>
<dbReference type="PANTHER" id="PTHR44757:SF10">
    <property type="entry name" value="MEMBRANE PROTEIN"/>
    <property type="match status" value="1"/>
</dbReference>
<dbReference type="Gene3D" id="3.30.70.270">
    <property type="match status" value="1"/>
</dbReference>
<feature type="domain" description="GGDEF" evidence="4">
    <location>
        <begin position="467"/>
        <end position="600"/>
    </location>
</feature>
<dbReference type="InterPro" id="IPR035919">
    <property type="entry name" value="EAL_sf"/>
</dbReference>
<proteinExistence type="predicted"/>
<reference evidence="5 6" key="1">
    <citation type="submission" date="2021-01" db="EMBL/GenBank/DDBJ databases">
        <title>Complete genome sequence of Erwinia rhapontici MAFF 311153.</title>
        <authorList>
            <person name="Morohoshi T."/>
            <person name="Someya N."/>
        </authorList>
    </citation>
    <scope>NUCLEOTIDE SEQUENCE [LARGE SCALE GENOMIC DNA]</scope>
    <source>
        <strain evidence="5 6">MAFF 311153</strain>
    </source>
</reference>
<dbReference type="Gene3D" id="3.20.20.450">
    <property type="entry name" value="EAL domain"/>
    <property type="match status" value="1"/>
</dbReference>
<dbReference type="InterPro" id="IPR035965">
    <property type="entry name" value="PAS-like_dom_sf"/>
</dbReference>
<dbReference type="Gene3D" id="3.30.450.20">
    <property type="entry name" value="PAS domain"/>
    <property type="match status" value="1"/>
</dbReference>
<dbReference type="SUPFAM" id="SSF55785">
    <property type="entry name" value="PYP-like sensor domain (PAS domain)"/>
    <property type="match status" value="1"/>
</dbReference>
<gene>
    <name evidence="5" type="ORF">ERHA53_32730</name>
</gene>
<sequence>MKQKSNKTTMMINGNTRGLIRQPLVGMLVLLGGLFLCAIVALFYIAAQQNTHEDKHLQLLMGKAIDNRQDIMHAHTMDNADWGEAWKNLHLTINTEWAWDNQNLGESLYQRFHYEGIFVVSPQGKTGYSVLEGQLKLQSVATWLGIDPLPQLQQRLNVSGGNAISMLVVSQGRVTIVSAAWITPDGAASADTENGPHSILIFADRLTPEKLSHMALEYGIQGAQIFSTQTALQPEDRNMLALPALGGTITFTWQSDDPGNALVTGILPALVLLMFTTLLTALMLMKNALRKARLSDESHFQLEQSKKALYNSECRFRDVAETTTDWIWEADENLTFTWISERFPVITGYHISDWIGRPATEFLLNDSNALAQLTYLCQSGGRITLPHCHYLSAQQHQRYCNMIVKRVYLPGGKTGFRGTATDVTQEVKAQERVRYLSHFDELTGLPNRVQMKEFLEGKLNSAPSTEQQLAIVMVDLDKFKPVNDVYGHAAGDSVLHEVSARLRACLKTSGMVTRHGGDEFIIILPEVQDQRDIATLCQQIIDEINRPFLIANGEIFIGVSLGIALAPQDASTASDLLRYADIALYKAKNEGRNQWAFFQRDMGEKIVQRREMEQELREGIRAGQLRLVYQPRYDTHCSCITAVEALVRWQHPHHGLLMPDQFIPLAEETGLINALSDWVLFTACSDALNAMPGLTVSVNISASEFQDSSLYNRIKGVLEKTGLESSLLEIEVTENVTLHDPAKTQKTMLQIKELGVKFLIDDFGTGFASLSYLRNFPFDGIKLDKSFIFPMDDSVRARQVVENMIGLGKAYSLYVTAEGVETQSQMEQLTLLQCDSLQGYYIGKPMALEHLIALPTCRTRT</sequence>
<dbReference type="Pfam" id="PF00563">
    <property type="entry name" value="EAL"/>
    <property type="match status" value="1"/>
</dbReference>
<dbReference type="InterPro" id="IPR007892">
    <property type="entry name" value="CHASE4"/>
</dbReference>
<dbReference type="PROSITE" id="PS50112">
    <property type="entry name" value="PAS"/>
    <property type="match status" value="1"/>
</dbReference>
<dbReference type="InterPro" id="IPR052155">
    <property type="entry name" value="Biofilm_reg_signaling"/>
</dbReference>
<dbReference type="Proteomes" id="UP000677515">
    <property type="component" value="Chromosome"/>
</dbReference>
<feature type="transmembrane region" description="Helical" evidence="1">
    <location>
        <begin position="261"/>
        <end position="285"/>
    </location>
</feature>
<evidence type="ECO:0000259" key="3">
    <source>
        <dbReference type="PROSITE" id="PS50883"/>
    </source>
</evidence>
<dbReference type="CDD" id="cd01948">
    <property type="entry name" value="EAL"/>
    <property type="match status" value="1"/>
</dbReference>
<dbReference type="InterPro" id="IPR029787">
    <property type="entry name" value="Nucleotide_cyclase"/>
</dbReference>
<dbReference type="NCBIfam" id="TIGR00229">
    <property type="entry name" value="sensory_box"/>
    <property type="match status" value="1"/>
</dbReference>
<feature type="transmembrane region" description="Helical" evidence="1">
    <location>
        <begin position="24"/>
        <end position="47"/>
    </location>
</feature>
<dbReference type="EMBL" id="AP024329">
    <property type="protein sequence ID" value="BCQ35930.1"/>
    <property type="molecule type" value="Genomic_DNA"/>
</dbReference>
<evidence type="ECO:0000313" key="5">
    <source>
        <dbReference type="EMBL" id="BCQ35930.1"/>
    </source>
</evidence>
<dbReference type="Pfam" id="PF00990">
    <property type="entry name" value="GGDEF"/>
    <property type="match status" value="1"/>
</dbReference>
<dbReference type="InterPro" id="IPR000160">
    <property type="entry name" value="GGDEF_dom"/>
</dbReference>
<dbReference type="PANTHER" id="PTHR44757">
    <property type="entry name" value="DIGUANYLATE CYCLASE DGCP"/>
    <property type="match status" value="1"/>
</dbReference>
<dbReference type="NCBIfam" id="TIGR00254">
    <property type="entry name" value="GGDEF"/>
    <property type="match status" value="1"/>
</dbReference>
<evidence type="ECO:0000259" key="2">
    <source>
        <dbReference type="PROSITE" id="PS50112"/>
    </source>
</evidence>
<dbReference type="PROSITE" id="PS50883">
    <property type="entry name" value="EAL"/>
    <property type="match status" value="1"/>
</dbReference>
<keyword evidence="6" id="KW-1185">Reference proteome</keyword>
<keyword evidence="1" id="KW-0472">Membrane</keyword>
<evidence type="ECO:0000313" key="6">
    <source>
        <dbReference type="Proteomes" id="UP000677515"/>
    </source>
</evidence>
<dbReference type="SMART" id="SM00052">
    <property type="entry name" value="EAL"/>
    <property type="match status" value="1"/>
</dbReference>
<dbReference type="InterPro" id="IPR001633">
    <property type="entry name" value="EAL_dom"/>
</dbReference>
<name>A0ABM7N366_ERWRD</name>